<keyword evidence="5 9" id="KW-0904">Protein phosphatase</keyword>
<dbReference type="AlphaFoldDB" id="C1EHX7"/>
<protein>
    <recommendedName>
        <fullName evidence="9">RNA polymerase II subunit A C-terminal domain phosphatase SSU72</fullName>
        <shortName evidence="9">CTD phosphatase SSU72</shortName>
        <ecNumber evidence="9">3.1.3.16</ecNumber>
    </recommendedName>
</protein>
<dbReference type="GO" id="GO:0006397">
    <property type="term" value="P:mRNA processing"/>
    <property type="evidence" value="ECO:0007669"/>
    <property type="project" value="UniProtKB-KW"/>
</dbReference>
<comment type="catalytic activity">
    <reaction evidence="7 9">
        <text>O-phospho-L-seryl-[protein] + H2O = L-seryl-[protein] + phosphate</text>
        <dbReference type="Rhea" id="RHEA:20629"/>
        <dbReference type="Rhea" id="RHEA-COMP:9863"/>
        <dbReference type="Rhea" id="RHEA-COMP:11604"/>
        <dbReference type="ChEBI" id="CHEBI:15377"/>
        <dbReference type="ChEBI" id="CHEBI:29999"/>
        <dbReference type="ChEBI" id="CHEBI:43474"/>
        <dbReference type="ChEBI" id="CHEBI:83421"/>
        <dbReference type="EC" id="3.1.3.16"/>
    </reaction>
</comment>
<organism evidence="10 11">
    <name type="scientific">Micromonas commoda (strain RCC299 / NOUM17 / CCMP2709)</name>
    <name type="common">Picoplanktonic green alga</name>
    <dbReference type="NCBI Taxonomy" id="296587"/>
    <lineage>
        <taxon>Eukaryota</taxon>
        <taxon>Viridiplantae</taxon>
        <taxon>Chlorophyta</taxon>
        <taxon>Mamiellophyceae</taxon>
        <taxon>Mamiellales</taxon>
        <taxon>Mamiellaceae</taxon>
        <taxon>Micromonas</taxon>
    </lineage>
</organism>
<proteinExistence type="inferred from homology"/>
<dbReference type="Proteomes" id="UP000002009">
    <property type="component" value="Chromosome 15"/>
</dbReference>
<evidence type="ECO:0000256" key="8">
    <source>
        <dbReference type="ARBA" id="ARBA00048336"/>
    </source>
</evidence>
<dbReference type="InterPro" id="IPR006811">
    <property type="entry name" value="RNA_pol_II_suA"/>
</dbReference>
<dbReference type="STRING" id="296587.C1EHX7"/>
<dbReference type="Gene3D" id="3.40.50.2300">
    <property type="match status" value="2"/>
</dbReference>
<dbReference type="PANTHER" id="PTHR20383">
    <property type="entry name" value="RNA POLYMERASE II SUBUNIT A C-TERMINAL DOMAIN PHOSPHATASE"/>
    <property type="match status" value="1"/>
</dbReference>
<dbReference type="EC" id="3.1.3.16" evidence="9"/>
<evidence type="ECO:0000256" key="5">
    <source>
        <dbReference type="ARBA" id="ARBA00022912"/>
    </source>
</evidence>
<keyword evidence="11" id="KW-1185">Reference proteome</keyword>
<name>C1EHX7_MICCC</name>
<dbReference type="GeneID" id="8249260"/>
<comment type="catalytic activity">
    <reaction evidence="8 9">
        <text>O-phospho-L-threonyl-[protein] + H2O = L-threonyl-[protein] + phosphate</text>
        <dbReference type="Rhea" id="RHEA:47004"/>
        <dbReference type="Rhea" id="RHEA-COMP:11060"/>
        <dbReference type="Rhea" id="RHEA-COMP:11605"/>
        <dbReference type="ChEBI" id="CHEBI:15377"/>
        <dbReference type="ChEBI" id="CHEBI:30013"/>
        <dbReference type="ChEBI" id="CHEBI:43474"/>
        <dbReference type="ChEBI" id="CHEBI:61977"/>
        <dbReference type="EC" id="3.1.3.16"/>
    </reaction>
</comment>
<dbReference type="GO" id="GO:0004722">
    <property type="term" value="F:protein serine/threonine phosphatase activity"/>
    <property type="evidence" value="ECO:0007669"/>
    <property type="project" value="UniProtKB-UniRule"/>
</dbReference>
<dbReference type="eggNOG" id="KOG2424">
    <property type="taxonomic scope" value="Eukaryota"/>
</dbReference>
<evidence type="ECO:0000256" key="3">
    <source>
        <dbReference type="ARBA" id="ARBA00022664"/>
    </source>
</evidence>
<evidence type="ECO:0000256" key="2">
    <source>
        <dbReference type="ARBA" id="ARBA00008978"/>
    </source>
</evidence>
<dbReference type="FunCoup" id="C1EHX7">
    <property type="interactions" value="1861"/>
</dbReference>
<dbReference type="KEGG" id="mis:MICPUN_104292"/>
<keyword evidence="4 9" id="KW-0378">Hydrolase</keyword>
<dbReference type="InParanoid" id="C1EHX7"/>
<comment type="similarity">
    <text evidence="2 9">Belongs to the SSU72 phosphatase family.</text>
</comment>
<evidence type="ECO:0000313" key="10">
    <source>
        <dbReference type="EMBL" id="ACO67759.1"/>
    </source>
</evidence>
<dbReference type="OrthoDB" id="57957at2759"/>
<dbReference type="EMBL" id="CP001333">
    <property type="protein sequence ID" value="ACO67759.1"/>
    <property type="molecule type" value="Genomic_DNA"/>
</dbReference>
<evidence type="ECO:0000313" key="11">
    <source>
        <dbReference type="Proteomes" id="UP000002009"/>
    </source>
</evidence>
<evidence type="ECO:0000256" key="6">
    <source>
        <dbReference type="ARBA" id="ARBA00023242"/>
    </source>
</evidence>
<evidence type="ECO:0000256" key="7">
    <source>
        <dbReference type="ARBA" id="ARBA00047761"/>
    </source>
</evidence>
<dbReference type="Pfam" id="PF04722">
    <property type="entry name" value="Ssu72"/>
    <property type="match status" value="1"/>
</dbReference>
<comment type="subcellular location">
    <subcellularLocation>
        <location evidence="1 9">Nucleus</location>
    </subcellularLocation>
</comment>
<comment type="function">
    <text evidence="9">Protein phosphatase that catalyzes the dephosphorylation of the C-terminal domain of RNA polymerase II. Plays a role in RNA processing and termination.</text>
</comment>
<keyword evidence="6 9" id="KW-0539">Nucleus</keyword>
<sequence length="183" mass="20333">MAEAKRFAMVCAANMNRSMEAHKVALNAGLDVKSYGAGNRVKLPGASRDNPNVFEFGSVTYKDIYDKLMAEDEKLYTRNGLKDMLERNMTIKPAPQRWQDSEVDVDVVVCFEERVFDNVVSDLKGRVGGSGEPLLVINLDVIDSHEEALNAGPHALKLCEMIDASDDWECECDEIMDSSRGNP</sequence>
<gene>
    <name evidence="10" type="ORF">MICPUN_104292</name>
</gene>
<reference evidence="10 11" key="1">
    <citation type="journal article" date="2009" name="Science">
        <title>Green evolution and dynamic adaptations revealed by genomes of the marine picoeukaryotes Micromonas.</title>
        <authorList>
            <person name="Worden A.Z."/>
            <person name="Lee J.H."/>
            <person name="Mock T."/>
            <person name="Rouze P."/>
            <person name="Simmons M.P."/>
            <person name="Aerts A.L."/>
            <person name="Allen A.E."/>
            <person name="Cuvelier M.L."/>
            <person name="Derelle E."/>
            <person name="Everett M.V."/>
            <person name="Foulon E."/>
            <person name="Grimwood J."/>
            <person name="Gundlach H."/>
            <person name="Henrissat B."/>
            <person name="Napoli C."/>
            <person name="McDonald S.M."/>
            <person name="Parker M.S."/>
            <person name="Rombauts S."/>
            <person name="Salamov A."/>
            <person name="Von Dassow P."/>
            <person name="Badger J.H."/>
            <person name="Coutinho P.M."/>
            <person name="Demir E."/>
            <person name="Dubchak I."/>
            <person name="Gentemann C."/>
            <person name="Eikrem W."/>
            <person name="Gready J.E."/>
            <person name="John U."/>
            <person name="Lanier W."/>
            <person name="Lindquist E.A."/>
            <person name="Lucas S."/>
            <person name="Mayer K.F."/>
            <person name="Moreau H."/>
            <person name="Not F."/>
            <person name="Otillar R."/>
            <person name="Panaud O."/>
            <person name="Pangilinan J."/>
            <person name="Paulsen I."/>
            <person name="Piegu B."/>
            <person name="Poliakov A."/>
            <person name="Robbens S."/>
            <person name="Schmutz J."/>
            <person name="Toulza E."/>
            <person name="Wyss T."/>
            <person name="Zelensky A."/>
            <person name="Zhou K."/>
            <person name="Armbrust E.V."/>
            <person name="Bhattacharya D."/>
            <person name="Goodenough U.W."/>
            <person name="Van de Peer Y."/>
            <person name="Grigoriev I.V."/>
        </authorList>
    </citation>
    <scope>NUCLEOTIDE SEQUENCE [LARGE SCALE GENOMIC DNA]</scope>
    <source>
        <strain evidence="11">RCC299 / NOUM17</strain>
    </source>
</reference>
<evidence type="ECO:0000256" key="9">
    <source>
        <dbReference type="RuleBase" id="RU369031"/>
    </source>
</evidence>
<keyword evidence="3 9" id="KW-0507">mRNA processing</keyword>
<dbReference type="RefSeq" id="XP_002506501.1">
    <property type="nucleotide sequence ID" value="XM_002506455.1"/>
</dbReference>
<evidence type="ECO:0000256" key="4">
    <source>
        <dbReference type="ARBA" id="ARBA00022801"/>
    </source>
</evidence>
<dbReference type="OMA" id="PNCYEFG"/>
<dbReference type="GO" id="GO:0005634">
    <property type="term" value="C:nucleus"/>
    <property type="evidence" value="ECO:0007669"/>
    <property type="project" value="UniProtKB-SubCell"/>
</dbReference>
<accession>C1EHX7</accession>
<evidence type="ECO:0000256" key="1">
    <source>
        <dbReference type="ARBA" id="ARBA00004123"/>
    </source>
</evidence>